<dbReference type="AlphaFoldDB" id="A0A953M1Z4"/>
<accession>A0A953M1Z4</accession>
<evidence type="ECO:0000313" key="2">
    <source>
        <dbReference type="EMBL" id="MBZ0157515.1"/>
    </source>
</evidence>
<evidence type="ECO:0000313" key="3">
    <source>
        <dbReference type="Proteomes" id="UP000705867"/>
    </source>
</evidence>
<reference evidence="2" key="2">
    <citation type="submission" date="2021-08" db="EMBL/GenBank/DDBJ databases">
        <authorList>
            <person name="Dalcin Martins P."/>
        </authorList>
    </citation>
    <scope>NUCLEOTIDE SEQUENCE</scope>
    <source>
        <strain evidence="2">MAG_39</strain>
    </source>
</reference>
<feature type="transmembrane region" description="Helical" evidence="1">
    <location>
        <begin position="6"/>
        <end position="27"/>
    </location>
</feature>
<dbReference type="Proteomes" id="UP000705867">
    <property type="component" value="Unassembled WGS sequence"/>
</dbReference>
<evidence type="ECO:0000256" key="1">
    <source>
        <dbReference type="SAM" id="Phobius"/>
    </source>
</evidence>
<keyword evidence="1" id="KW-1133">Transmembrane helix</keyword>
<sequence>MDREIVILITALAGSFLAGIVLARFLFRKASLIKNSDNTFTLRVPCIGKTSLPSLPKYQGIVIEELLELNRNIERLKRFLDLDFVLKYSSEFKINYIGTEGDMEDGSWSPGRLAYCAMSSSYKGGYNIYLNPNLDMQAVSTTLSWELQTPISPSEVYPFLFLHEVGHTTHAGNQNFYTAVVNHALSGGRRSAKRRKELSTLKNSIERFADRFALRELSRWREGRGAVSPG</sequence>
<protein>
    <submittedName>
        <fullName evidence="2">Uncharacterized protein</fullName>
    </submittedName>
</protein>
<comment type="caution">
    <text evidence="2">The sequence shown here is derived from an EMBL/GenBank/DDBJ whole genome shotgun (WGS) entry which is preliminary data.</text>
</comment>
<name>A0A953M1Z4_9BACT</name>
<proteinExistence type="predicted"/>
<keyword evidence="1" id="KW-0472">Membrane</keyword>
<dbReference type="EMBL" id="JAIOIV010000119">
    <property type="protein sequence ID" value="MBZ0157515.1"/>
    <property type="molecule type" value="Genomic_DNA"/>
</dbReference>
<reference evidence="2" key="1">
    <citation type="journal article" date="2021" name="bioRxiv">
        <title>Unraveling nitrogen, sulfur and carbon metabolic pathways and microbial community transcriptional responses to substrate deprivation and toxicity stresses in a bioreactor mimicking anoxic brackish coastal sediment conditions.</title>
        <authorList>
            <person name="Martins P.D."/>
            <person name="Echeveste M.J."/>
            <person name="Arshad A."/>
            <person name="Kurth J."/>
            <person name="Ouboter H."/>
            <person name="Jetten M.S.M."/>
            <person name="Welte C.U."/>
        </authorList>
    </citation>
    <scope>NUCLEOTIDE SEQUENCE</scope>
    <source>
        <strain evidence="2">MAG_39</strain>
    </source>
</reference>
<keyword evidence="1" id="KW-0812">Transmembrane</keyword>
<organism evidence="2 3">
    <name type="scientific">Candidatus Nitrobium versatile</name>
    <dbReference type="NCBI Taxonomy" id="2884831"/>
    <lineage>
        <taxon>Bacteria</taxon>
        <taxon>Pseudomonadati</taxon>
        <taxon>Nitrospirota</taxon>
        <taxon>Nitrospiria</taxon>
        <taxon>Nitrospirales</taxon>
        <taxon>Nitrospiraceae</taxon>
        <taxon>Candidatus Nitrobium</taxon>
    </lineage>
</organism>
<gene>
    <name evidence="2" type="ORF">K8I29_15055</name>
</gene>